<dbReference type="AlphaFoldDB" id="A0A5M3Z7W6"/>
<sequence length="747" mass="81779">MAHSILAHTYEHGFRQPAKDPHWVLPEGPLDETGDDAQRQYEVPPSVEIVTSTRHNDLGTNVLRVWPTLHDGTASPHGVPAWWTPQEKVDVLICGAGPSGLEVALSCLRQGLTFRIIDKNTAPLTAGRADGVQPRFLETLATWGLASEVQEEGPLIERTAIYHNGQLLHHGRSHQSDSRYRGLHVITQGQIERIMVRDLLRHRVLVERATTLKEYRIDPGQAASTDPSVYPVRCVIEDAEGREKAVQAKFLVGSDGASSAIRRQLQIPFDGISTDIYWGIMDCIFETDYPHAWIFGSVVSTEHGGCVIIPRENGYIRLYTQLNLSQTGPLAASRQARDPSFAESGGQLDIHSITPEEVLEQANRIFAPYKLSFAAPLSWFAVWKISERVARSFSSSDQRVHLVGDAAHVHSVMGAFGLNASILDAANIGWKLGLCAKGRADPSILLPTYDRERRLHAANIIEISGKYLRFVCSSKVPTARLHYLGADLGLGELDPPQTNGYKSGVQHLRPSSEAVSISVESNDKDQRNGAASLTREEAKAFLRDFFAEHGQFLLGVDAAYGTSCLNPSMQRANGVQNGAQRAPPVKVRNGVRAPNPRVCIDARNTGYLYDKLPGDGRLHLVVFGSNLLGPVRRQLKAFTDALGAPGGFYARFGGPDMFNIVLVAKGMPFEIDENLSVGENLAALRDMATVLADDRAPDDDAHSTWGVNHHTGAVVVIRPDLWVGISVAPEDTEKLNSYLAAFLVAKE</sequence>
<dbReference type="GO" id="GO:0016709">
    <property type="term" value="F:oxidoreductase activity, acting on paired donors, with incorporation or reduction of molecular oxygen, NAD(P)H as one donor, and incorporation of one atom of oxygen"/>
    <property type="evidence" value="ECO:0007669"/>
    <property type="project" value="UniProtKB-ARBA"/>
</dbReference>
<dbReference type="OrthoDB" id="1716816at2759"/>
<dbReference type="SUPFAM" id="SSF51905">
    <property type="entry name" value="FAD/NAD(P)-binding domain"/>
    <property type="match status" value="1"/>
</dbReference>
<keyword evidence="2" id="KW-0285">Flavoprotein</keyword>
<comment type="similarity">
    <text evidence="1">Belongs to the PheA/TfdB FAD monooxygenase family.</text>
</comment>
<proteinExistence type="inferred from homology"/>
<evidence type="ECO:0000256" key="3">
    <source>
        <dbReference type="ARBA" id="ARBA00022827"/>
    </source>
</evidence>
<evidence type="ECO:0000259" key="5">
    <source>
        <dbReference type="Pfam" id="PF01494"/>
    </source>
</evidence>
<reference evidence="7 8" key="1">
    <citation type="submission" date="2020-01" db="EMBL/GenBank/DDBJ databases">
        <title>Aspergillus terreus IFO 6365 whole genome shotgun sequence.</title>
        <authorList>
            <person name="Kanamasa S."/>
            <person name="Takahashi H."/>
        </authorList>
    </citation>
    <scope>NUCLEOTIDE SEQUENCE [LARGE SCALE GENOMIC DNA]</scope>
    <source>
        <strain evidence="7 8">IFO 6365</strain>
    </source>
</reference>
<keyword evidence="4" id="KW-0560">Oxidoreductase</keyword>
<dbReference type="Pfam" id="PF07976">
    <property type="entry name" value="Phe_hydrox_dim"/>
    <property type="match status" value="1"/>
</dbReference>
<evidence type="ECO:0000256" key="1">
    <source>
        <dbReference type="ARBA" id="ARBA00007801"/>
    </source>
</evidence>
<dbReference type="InterPro" id="IPR002938">
    <property type="entry name" value="FAD-bd"/>
</dbReference>
<dbReference type="SUPFAM" id="SSF54373">
    <property type="entry name" value="FAD-linked reductases, C-terminal domain"/>
    <property type="match status" value="1"/>
</dbReference>
<keyword evidence="8" id="KW-1185">Reference proteome</keyword>
<dbReference type="Gene3D" id="3.50.50.60">
    <property type="entry name" value="FAD/NAD(P)-binding domain"/>
    <property type="match status" value="1"/>
</dbReference>
<dbReference type="VEuPathDB" id="FungiDB:ATEG_07378"/>
<dbReference type="InterPro" id="IPR050641">
    <property type="entry name" value="RIFMO-like"/>
</dbReference>
<dbReference type="EMBL" id="BLJY01000014">
    <property type="protein sequence ID" value="GFF21418.1"/>
    <property type="molecule type" value="Genomic_DNA"/>
</dbReference>
<dbReference type="Proteomes" id="UP000452235">
    <property type="component" value="Unassembled WGS sequence"/>
</dbReference>
<dbReference type="InterPro" id="IPR036188">
    <property type="entry name" value="FAD/NAD-bd_sf"/>
</dbReference>
<dbReference type="Pfam" id="PF01494">
    <property type="entry name" value="FAD_binding_3"/>
    <property type="match status" value="1"/>
</dbReference>
<feature type="domain" description="Phenol hydroxylase-like C-terminal dimerisation" evidence="6">
    <location>
        <begin position="559"/>
        <end position="746"/>
    </location>
</feature>
<dbReference type="InterPro" id="IPR038220">
    <property type="entry name" value="PHOX_C_sf"/>
</dbReference>
<dbReference type="InterPro" id="IPR012941">
    <property type="entry name" value="Phe_hydrox_C_dim_dom"/>
</dbReference>
<protein>
    <submittedName>
        <fullName evidence="7">UbiH, 2-polyprenyl-6-methoxyphenol hydroxylase FAD-dependent oxidoreductase</fullName>
    </submittedName>
</protein>
<dbReference type="PRINTS" id="PR00420">
    <property type="entry name" value="RNGMNOXGNASE"/>
</dbReference>
<keyword evidence="3" id="KW-0274">FAD</keyword>
<organism evidence="7 8">
    <name type="scientific">Aspergillus terreus</name>
    <dbReference type="NCBI Taxonomy" id="33178"/>
    <lineage>
        <taxon>Eukaryota</taxon>
        <taxon>Fungi</taxon>
        <taxon>Dikarya</taxon>
        <taxon>Ascomycota</taxon>
        <taxon>Pezizomycotina</taxon>
        <taxon>Eurotiomycetes</taxon>
        <taxon>Eurotiomycetidae</taxon>
        <taxon>Eurotiales</taxon>
        <taxon>Aspergillaceae</taxon>
        <taxon>Aspergillus</taxon>
        <taxon>Aspergillus subgen. Circumdati</taxon>
    </lineage>
</organism>
<evidence type="ECO:0000313" key="8">
    <source>
        <dbReference type="Proteomes" id="UP000452235"/>
    </source>
</evidence>
<dbReference type="GO" id="GO:0071949">
    <property type="term" value="F:FAD binding"/>
    <property type="evidence" value="ECO:0007669"/>
    <property type="project" value="InterPro"/>
</dbReference>
<feature type="domain" description="FAD-binding" evidence="5">
    <location>
        <begin position="88"/>
        <end position="462"/>
    </location>
</feature>
<accession>A0A5M3Z7W6</accession>
<dbReference type="PANTHER" id="PTHR43004">
    <property type="entry name" value="TRK SYSTEM POTASSIUM UPTAKE PROTEIN"/>
    <property type="match status" value="1"/>
</dbReference>
<evidence type="ECO:0000256" key="2">
    <source>
        <dbReference type="ARBA" id="ARBA00022630"/>
    </source>
</evidence>
<name>A0A5M3Z7W6_ASPTE</name>
<evidence type="ECO:0000256" key="4">
    <source>
        <dbReference type="ARBA" id="ARBA00023002"/>
    </source>
</evidence>
<dbReference type="PANTHER" id="PTHR43004:SF20">
    <property type="entry name" value="2-MONOOXYGENASE, PUTATIVE (AFU_ORTHOLOGUE AFUA_1G13660)-RELATED"/>
    <property type="match status" value="1"/>
</dbReference>
<dbReference type="SUPFAM" id="SSF52833">
    <property type="entry name" value="Thioredoxin-like"/>
    <property type="match status" value="1"/>
</dbReference>
<gene>
    <name evidence="7" type="ORF">ATEIFO6365_0014035000</name>
</gene>
<dbReference type="Gene3D" id="3.30.9.10">
    <property type="entry name" value="D-Amino Acid Oxidase, subunit A, domain 2"/>
    <property type="match status" value="1"/>
</dbReference>
<dbReference type="InterPro" id="IPR036249">
    <property type="entry name" value="Thioredoxin-like_sf"/>
</dbReference>
<evidence type="ECO:0000259" key="6">
    <source>
        <dbReference type="Pfam" id="PF07976"/>
    </source>
</evidence>
<evidence type="ECO:0000313" key="7">
    <source>
        <dbReference type="EMBL" id="GFF21418.1"/>
    </source>
</evidence>
<dbReference type="Gene3D" id="3.40.30.20">
    <property type="match status" value="1"/>
</dbReference>
<comment type="caution">
    <text evidence="7">The sequence shown here is derived from an EMBL/GenBank/DDBJ whole genome shotgun (WGS) entry which is preliminary data.</text>
</comment>